<evidence type="ECO:0000256" key="5">
    <source>
        <dbReference type="ARBA" id="ARBA00022630"/>
    </source>
</evidence>
<keyword evidence="7" id="KW-0274">FAD</keyword>
<evidence type="ECO:0000256" key="4">
    <source>
        <dbReference type="ARBA" id="ARBA00022589"/>
    </source>
</evidence>
<evidence type="ECO:0000313" key="12">
    <source>
        <dbReference type="Proteomes" id="UP001630127"/>
    </source>
</evidence>
<evidence type="ECO:0000256" key="6">
    <source>
        <dbReference type="ARBA" id="ARBA00022729"/>
    </source>
</evidence>
<keyword evidence="5" id="KW-0285">Flavoprotein</keyword>
<dbReference type="Gene3D" id="3.30.465.10">
    <property type="match status" value="1"/>
</dbReference>
<dbReference type="SUPFAM" id="SSF56176">
    <property type="entry name" value="FAD-binding/transporter-associated domain-like"/>
    <property type="match status" value="1"/>
</dbReference>
<dbReference type="InterPro" id="IPR016169">
    <property type="entry name" value="FAD-bd_PCMH_sub2"/>
</dbReference>
<reference evidence="11 12" key="1">
    <citation type="submission" date="2024-11" db="EMBL/GenBank/DDBJ databases">
        <title>A near-complete genome assembly of Cinchona calisaya.</title>
        <authorList>
            <person name="Lian D.C."/>
            <person name="Zhao X.W."/>
            <person name="Wei L."/>
        </authorList>
    </citation>
    <scope>NUCLEOTIDE SEQUENCE [LARGE SCALE GENOMIC DNA]</scope>
    <source>
        <tissue evidence="11">Nenye</tissue>
    </source>
</reference>
<organism evidence="11 12">
    <name type="scientific">Cinchona calisaya</name>
    <dbReference type="NCBI Taxonomy" id="153742"/>
    <lineage>
        <taxon>Eukaryota</taxon>
        <taxon>Viridiplantae</taxon>
        <taxon>Streptophyta</taxon>
        <taxon>Embryophyta</taxon>
        <taxon>Tracheophyta</taxon>
        <taxon>Spermatophyta</taxon>
        <taxon>Magnoliopsida</taxon>
        <taxon>eudicotyledons</taxon>
        <taxon>Gunneridae</taxon>
        <taxon>Pentapetalae</taxon>
        <taxon>asterids</taxon>
        <taxon>lamiids</taxon>
        <taxon>Gentianales</taxon>
        <taxon>Rubiaceae</taxon>
        <taxon>Cinchonoideae</taxon>
        <taxon>Cinchoneae</taxon>
        <taxon>Cinchona</taxon>
    </lineage>
</organism>
<dbReference type="InterPro" id="IPR012951">
    <property type="entry name" value="BBE"/>
</dbReference>
<name>A0ABD2YRV8_9GENT</name>
<feature type="chain" id="PRO_5044811917" description="FAD-binding PCMH-type domain-containing protein" evidence="9">
    <location>
        <begin position="26"/>
        <end position="534"/>
    </location>
</feature>
<dbReference type="EMBL" id="JBJUIK010000012">
    <property type="protein sequence ID" value="KAL3509494.1"/>
    <property type="molecule type" value="Genomic_DNA"/>
</dbReference>
<evidence type="ECO:0000256" key="2">
    <source>
        <dbReference type="ARBA" id="ARBA00004913"/>
    </source>
</evidence>
<protein>
    <recommendedName>
        <fullName evidence="10">FAD-binding PCMH-type domain-containing protein</fullName>
    </recommendedName>
</protein>
<evidence type="ECO:0000256" key="9">
    <source>
        <dbReference type="SAM" id="SignalP"/>
    </source>
</evidence>
<evidence type="ECO:0000256" key="3">
    <source>
        <dbReference type="ARBA" id="ARBA00005466"/>
    </source>
</evidence>
<keyword evidence="8" id="KW-0325">Glycoprotein</keyword>
<dbReference type="Gene3D" id="3.40.462.20">
    <property type="match status" value="1"/>
</dbReference>
<dbReference type="Pfam" id="PF08031">
    <property type="entry name" value="BBE"/>
    <property type="match status" value="1"/>
</dbReference>
<dbReference type="Pfam" id="PF01565">
    <property type="entry name" value="FAD_binding_4"/>
    <property type="match status" value="1"/>
</dbReference>
<gene>
    <name evidence="11" type="ORF">ACH5RR_028895</name>
</gene>
<dbReference type="InterPro" id="IPR036318">
    <property type="entry name" value="FAD-bd_PCMH-like_sf"/>
</dbReference>
<dbReference type="AlphaFoldDB" id="A0ABD2YRV8"/>
<dbReference type="Gene3D" id="3.30.43.10">
    <property type="entry name" value="Uridine Diphospho-n-acetylenolpyruvylglucosamine Reductase, domain 2"/>
    <property type="match status" value="1"/>
</dbReference>
<evidence type="ECO:0000256" key="8">
    <source>
        <dbReference type="ARBA" id="ARBA00023180"/>
    </source>
</evidence>
<feature type="signal peptide" evidence="9">
    <location>
        <begin position="1"/>
        <end position="25"/>
    </location>
</feature>
<keyword evidence="12" id="KW-1185">Reference proteome</keyword>
<feature type="domain" description="FAD-binding PCMH-type" evidence="10">
    <location>
        <begin position="73"/>
        <end position="247"/>
    </location>
</feature>
<keyword evidence="6 9" id="KW-0732">Signal</keyword>
<dbReference type="InterPro" id="IPR016167">
    <property type="entry name" value="FAD-bd_PCMH_sub1"/>
</dbReference>
<comment type="caution">
    <text evidence="11">The sequence shown here is derived from an EMBL/GenBank/DDBJ whole genome shotgun (WGS) entry which is preliminary data.</text>
</comment>
<keyword evidence="4" id="KW-0017">Alkaloid metabolism</keyword>
<dbReference type="InterPro" id="IPR016166">
    <property type="entry name" value="FAD-bd_PCMH"/>
</dbReference>
<dbReference type="PROSITE" id="PS51387">
    <property type="entry name" value="FAD_PCMH"/>
    <property type="match status" value="1"/>
</dbReference>
<proteinExistence type="inferred from homology"/>
<evidence type="ECO:0000256" key="1">
    <source>
        <dbReference type="ARBA" id="ARBA00001974"/>
    </source>
</evidence>
<comment type="cofactor">
    <cofactor evidence="1">
        <name>FAD</name>
        <dbReference type="ChEBI" id="CHEBI:57692"/>
    </cofactor>
</comment>
<dbReference type="PANTHER" id="PTHR32448">
    <property type="entry name" value="OS08G0158400 PROTEIN"/>
    <property type="match status" value="1"/>
</dbReference>
<accession>A0ABD2YRV8</accession>
<comment type="similarity">
    <text evidence="3">Belongs to the oxygen-dependent FAD-linked oxidoreductase family.</text>
</comment>
<dbReference type="InterPro" id="IPR006094">
    <property type="entry name" value="Oxid_FAD_bind_N"/>
</dbReference>
<evidence type="ECO:0000259" key="10">
    <source>
        <dbReference type="PROSITE" id="PS51387"/>
    </source>
</evidence>
<evidence type="ECO:0000313" key="11">
    <source>
        <dbReference type="EMBL" id="KAL3509494.1"/>
    </source>
</evidence>
<comment type="pathway">
    <text evidence="2">Alkaloid biosynthesis.</text>
</comment>
<sequence length="534" mass="59989">MKKSNNILLQFSFAILFTISSATSAYDNKHFLRCFVQNSKHPIGSGVISTPKGSSYSSILDFYAQNLRFTLPKTPKPVAIITPENESQIQTSIYCSKKHGLQMRILSGGHDFEGSSLVAYVPFFVLNMFNFRSISIDPKSRTAWVGSAATLGETYYSISQINSSFAFPAGYWPTVAMGGHLSGGGYGPLVRKYGLAADNVVDARIIDANGRVLDRKSMGEDLFWAIRGGTGASFGVILAYKIKIVEVSKKVTAFSVKRTLEENATKLVHKWQFVAPKMPEDLIISLTLTSVHSNQTGKRTIQAKFISVFQGGVDRLITLMQQQFPELGLTREDCIELSWVQYFAYHLGLPIESTSKILQSRVTPLPKDYFKTKSDFVQQPIPEEGLEKIWNLLLKIDSPPGRMEWTPLGARMAEIQESEIPFPHRAGNIFLVFKTIEWNGTDTKLMEERFAWIRELHGLMGQYVDNNPRGAYANYRDLDLGVNNIVGKISVEQARIWGGSYFKNNFDRLVEVKTLVDPEDYFRNEQSIPPLSSH</sequence>
<evidence type="ECO:0000256" key="7">
    <source>
        <dbReference type="ARBA" id="ARBA00022827"/>
    </source>
</evidence>
<dbReference type="Proteomes" id="UP001630127">
    <property type="component" value="Unassembled WGS sequence"/>
</dbReference>